<feature type="compositionally biased region" description="Pro residues" evidence="1">
    <location>
        <begin position="61"/>
        <end position="72"/>
    </location>
</feature>
<evidence type="ECO:0000313" key="4">
    <source>
        <dbReference type="EMBL" id="MEQ2534762.1"/>
    </source>
</evidence>
<feature type="transmembrane region" description="Helical" evidence="2">
    <location>
        <begin position="150"/>
        <end position="168"/>
    </location>
</feature>
<evidence type="ECO:0000256" key="1">
    <source>
        <dbReference type="SAM" id="MobiDB-lite"/>
    </source>
</evidence>
<sequence>MAFCTKCGSQISDDAKFCTSCGQPISTNGEEKGTGNTDIPVFTPPNSGRKQKNEDNGIPTFTPPSPTFEPPNNPKPQFNGPACYYHNTEPAVTRCPRCGKPLCQDCAESYGFTSGEYAGKSLCYDCTMEIWKNDEATLNANYSKIRTQRVLCLVGVIIGAVIGLFWGLSSIGSGTAGEVFGATLILTIACAAIGGSFSVYIRGVGSHLAGCFVSTGNIVLSICIGIAKFIFWLIAYAVVALIETVRKLISYTAYMKHTANYVEQNNRAMQSLQDYMEYTLVRNQNKGVDIKTLLAEDSKLADNSFAQMVQQQGEDAAEASIRQQVAYINEFGEVVRDFAA</sequence>
<accession>A0ABV1GN44</accession>
<feature type="domain" description="Zinc-ribbon" evidence="3">
    <location>
        <begin position="3"/>
        <end position="24"/>
    </location>
</feature>
<dbReference type="Proteomes" id="UP001480973">
    <property type="component" value="Unassembled WGS sequence"/>
</dbReference>
<dbReference type="InterPro" id="IPR026870">
    <property type="entry name" value="Zinc_ribbon_dom"/>
</dbReference>
<keyword evidence="5" id="KW-1185">Reference proteome</keyword>
<feature type="transmembrane region" description="Helical" evidence="2">
    <location>
        <begin position="180"/>
        <end position="201"/>
    </location>
</feature>
<reference evidence="4 5" key="1">
    <citation type="submission" date="2024-03" db="EMBL/GenBank/DDBJ databases">
        <title>Human intestinal bacterial collection.</title>
        <authorList>
            <person name="Pauvert C."/>
            <person name="Hitch T.C.A."/>
            <person name="Clavel T."/>
        </authorList>
    </citation>
    <scope>NUCLEOTIDE SEQUENCE [LARGE SCALE GENOMIC DNA]</scope>
    <source>
        <strain evidence="4 5">CLA-JM-H10</strain>
    </source>
</reference>
<keyword evidence="2" id="KW-1133">Transmembrane helix</keyword>
<evidence type="ECO:0000259" key="3">
    <source>
        <dbReference type="Pfam" id="PF13240"/>
    </source>
</evidence>
<keyword evidence="2" id="KW-0472">Membrane</keyword>
<keyword evidence="2" id="KW-0812">Transmembrane</keyword>
<feature type="transmembrane region" description="Helical" evidence="2">
    <location>
        <begin position="208"/>
        <end position="239"/>
    </location>
</feature>
<gene>
    <name evidence="4" type="ORF">WMO38_06485</name>
</gene>
<comment type="caution">
    <text evidence="4">The sequence shown here is derived from an EMBL/GenBank/DDBJ whole genome shotgun (WGS) entry which is preliminary data.</text>
</comment>
<dbReference type="Pfam" id="PF13240">
    <property type="entry name" value="Zn_Ribbon_1"/>
    <property type="match status" value="1"/>
</dbReference>
<evidence type="ECO:0000313" key="5">
    <source>
        <dbReference type="Proteomes" id="UP001480973"/>
    </source>
</evidence>
<organism evidence="4 5">
    <name type="scientific">Lachnospira intestinalis</name>
    <dbReference type="NCBI Taxonomy" id="3133158"/>
    <lineage>
        <taxon>Bacteria</taxon>
        <taxon>Bacillati</taxon>
        <taxon>Bacillota</taxon>
        <taxon>Clostridia</taxon>
        <taxon>Lachnospirales</taxon>
        <taxon>Lachnospiraceae</taxon>
        <taxon>Lachnospira</taxon>
    </lineage>
</organism>
<name>A0ABV1GN44_9FIRM</name>
<feature type="region of interest" description="Disordered" evidence="1">
    <location>
        <begin position="26"/>
        <end position="72"/>
    </location>
</feature>
<evidence type="ECO:0000256" key="2">
    <source>
        <dbReference type="SAM" id="Phobius"/>
    </source>
</evidence>
<protein>
    <submittedName>
        <fullName evidence="4">Zinc-ribbon domain-containing protein</fullName>
    </submittedName>
</protein>
<dbReference type="EMBL" id="JBBMES010000005">
    <property type="protein sequence ID" value="MEQ2534762.1"/>
    <property type="molecule type" value="Genomic_DNA"/>
</dbReference>
<proteinExistence type="predicted"/>